<evidence type="ECO:0000313" key="2">
    <source>
        <dbReference type="Proteomes" id="UP001055811"/>
    </source>
</evidence>
<comment type="caution">
    <text evidence="1">The sequence shown here is derived from an EMBL/GenBank/DDBJ whole genome shotgun (WGS) entry which is preliminary data.</text>
</comment>
<evidence type="ECO:0000313" key="1">
    <source>
        <dbReference type="EMBL" id="KAI3710389.1"/>
    </source>
</evidence>
<reference evidence="1 2" key="2">
    <citation type="journal article" date="2022" name="Mol. Ecol. Resour.">
        <title>The genomes of chicory, endive, great burdock and yacon provide insights into Asteraceae paleo-polyploidization history and plant inulin production.</title>
        <authorList>
            <person name="Fan W."/>
            <person name="Wang S."/>
            <person name="Wang H."/>
            <person name="Wang A."/>
            <person name="Jiang F."/>
            <person name="Liu H."/>
            <person name="Zhao H."/>
            <person name="Xu D."/>
            <person name="Zhang Y."/>
        </authorList>
    </citation>
    <scope>NUCLEOTIDE SEQUENCE [LARGE SCALE GENOMIC DNA]</scope>
    <source>
        <strain evidence="2">cv. Punajuju</strain>
        <tissue evidence="1">Leaves</tissue>
    </source>
</reference>
<gene>
    <name evidence="1" type="ORF">L2E82_40169</name>
</gene>
<proteinExistence type="predicted"/>
<organism evidence="1 2">
    <name type="scientific">Cichorium intybus</name>
    <name type="common">Chicory</name>
    <dbReference type="NCBI Taxonomy" id="13427"/>
    <lineage>
        <taxon>Eukaryota</taxon>
        <taxon>Viridiplantae</taxon>
        <taxon>Streptophyta</taxon>
        <taxon>Embryophyta</taxon>
        <taxon>Tracheophyta</taxon>
        <taxon>Spermatophyta</taxon>
        <taxon>Magnoliopsida</taxon>
        <taxon>eudicotyledons</taxon>
        <taxon>Gunneridae</taxon>
        <taxon>Pentapetalae</taxon>
        <taxon>asterids</taxon>
        <taxon>campanulids</taxon>
        <taxon>Asterales</taxon>
        <taxon>Asteraceae</taxon>
        <taxon>Cichorioideae</taxon>
        <taxon>Cichorieae</taxon>
        <taxon>Cichoriinae</taxon>
        <taxon>Cichorium</taxon>
    </lineage>
</organism>
<reference evidence="2" key="1">
    <citation type="journal article" date="2022" name="Mol. Ecol. Resour.">
        <title>The genomes of chicory, endive, great burdock and yacon provide insights into Asteraceae palaeo-polyploidization history and plant inulin production.</title>
        <authorList>
            <person name="Fan W."/>
            <person name="Wang S."/>
            <person name="Wang H."/>
            <person name="Wang A."/>
            <person name="Jiang F."/>
            <person name="Liu H."/>
            <person name="Zhao H."/>
            <person name="Xu D."/>
            <person name="Zhang Y."/>
        </authorList>
    </citation>
    <scope>NUCLEOTIDE SEQUENCE [LARGE SCALE GENOMIC DNA]</scope>
    <source>
        <strain evidence="2">cv. Punajuju</strain>
    </source>
</reference>
<accession>A0ACB9AK21</accession>
<dbReference type="Proteomes" id="UP001055811">
    <property type="component" value="Linkage Group LG07"/>
</dbReference>
<protein>
    <submittedName>
        <fullName evidence="1">Uncharacterized protein</fullName>
    </submittedName>
</protein>
<sequence length="114" mass="12824">MRLRLSLVACFGVDECRSPATVASSVSNEKSGKSLNHGFVHEKKVVGGGKKCRKDGRPPVQWRPSLCTIYEEAVVKTKRIQVYVPKFTPTQYKQEFVLRGSWDMVSPVTTSFIF</sequence>
<dbReference type="EMBL" id="CM042015">
    <property type="protein sequence ID" value="KAI3710389.1"/>
    <property type="molecule type" value="Genomic_DNA"/>
</dbReference>
<name>A0ACB9AK21_CICIN</name>
<keyword evidence="2" id="KW-1185">Reference proteome</keyword>